<evidence type="ECO:0000256" key="3">
    <source>
        <dbReference type="ARBA" id="ARBA00022989"/>
    </source>
</evidence>
<evidence type="ECO:0000259" key="6">
    <source>
        <dbReference type="Pfam" id="PF00188"/>
    </source>
</evidence>
<accession>A0A0G0K6I0</accession>
<evidence type="ECO:0000256" key="1">
    <source>
        <dbReference type="ARBA" id="ARBA00004141"/>
    </source>
</evidence>
<keyword evidence="4 5" id="KW-0472">Membrane</keyword>
<dbReference type="AlphaFoldDB" id="A0A0G0K6I0"/>
<keyword evidence="2 5" id="KW-0812">Transmembrane</keyword>
<dbReference type="EMBL" id="LBUY01000006">
    <property type="protein sequence ID" value="KKQ75293.1"/>
    <property type="molecule type" value="Genomic_DNA"/>
</dbReference>
<dbReference type="PANTHER" id="PTHR31157">
    <property type="entry name" value="SCP DOMAIN-CONTAINING PROTEIN"/>
    <property type="match status" value="1"/>
</dbReference>
<evidence type="ECO:0000313" key="8">
    <source>
        <dbReference type="Proteomes" id="UP000034738"/>
    </source>
</evidence>
<dbReference type="Gene3D" id="3.40.33.10">
    <property type="entry name" value="CAP"/>
    <property type="match status" value="1"/>
</dbReference>
<comment type="subcellular location">
    <subcellularLocation>
        <location evidence="1">Membrane</location>
        <topology evidence="1">Multi-pass membrane protein</topology>
    </subcellularLocation>
</comment>
<evidence type="ECO:0000256" key="2">
    <source>
        <dbReference type="ARBA" id="ARBA00022692"/>
    </source>
</evidence>
<gene>
    <name evidence="7" type="ORF">US95_C0006G0015</name>
</gene>
<dbReference type="PANTHER" id="PTHR31157:SF1">
    <property type="entry name" value="SCP DOMAIN-CONTAINING PROTEIN"/>
    <property type="match status" value="1"/>
</dbReference>
<dbReference type="Pfam" id="PF02674">
    <property type="entry name" value="Colicin_V"/>
    <property type="match status" value="1"/>
</dbReference>
<dbReference type="SUPFAM" id="SSF55797">
    <property type="entry name" value="PR-1-like"/>
    <property type="match status" value="1"/>
</dbReference>
<proteinExistence type="predicted"/>
<dbReference type="GO" id="GO:0009403">
    <property type="term" value="P:toxin biosynthetic process"/>
    <property type="evidence" value="ECO:0007669"/>
    <property type="project" value="InterPro"/>
</dbReference>
<feature type="transmembrane region" description="Helical" evidence="5">
    <location>
        <begin position="72"/>
        <end position="94"/>
    </location>
</feature>
<dbReference type="Proteomes" id="UP000034738">
    <property type="component" value="Unassembled WGS sequence"/>
</dbReference>
<dbReference type="CDD" id="cd05379">
    <property type="entry name" value="CAP_bacterial"/>
    <property type="match status" value="1"/>
</dbReference>
<sequence length="325" mass="36655">MNVFSLNGNWVDLIIILIIFYFLLDSFRHNFFIILIEFISFLSSLLLGFLYYQIVAGLLMDNFSLPNSISNSIGFFVIVALSEAILVSIMLFIFKKIPDHIKNFRPLAYLRFIIGIFDGLLLVAFLIPLALSFPIPTRFKDSITSSRIGGLIYEKTPIFEKRYNDIFGGIINEGVELLTVDPGTKNSISLNISRLDLSVDAEAEKNMLELINIERKKVGVETVSIREELLDVARDYAKDMWERNYFSHYSPEGEDVAIRLDNAGIDFNTVGENLALAPTVIIAHTGLMNSEGHRKNILDSTYKQVAIGVVDNGAYGKIFVQIFTD</sequence>
<comment type="caution">
    <text evidence="7">The sequence shown here is derived from an EMBL/GenBank/DDBJ whole genome shotgun (WGS) entry which is preliminary data.</text>
</comment>
<dbReference type="InterPro" id="IPR035940">
    <property type="entry name" value="CAP_sf"/>
</dbReference>
<evidence type="ECO:0000256" key="5">
    <source>
        <dbReference type="SAM" id="Phobius"/>
    </source>
</evidence>
<keyword evidence="3 5" id="KW-1133">Transmembrane helix</keyword>
<name>A0A0G0K6I0_9BACT</name>
<dbReference type="InterPro" id="IPR003825">
    <property type="entry name" value="Colicin-V_CvpA"/>
</dbReference>
<dbReference type="GO" id="GO:0016020">
    <property type="term" value="C:membrane"/>
    <property type="evidence" value="ECO:0007669"/>
    <property type="project" value="UniProtKB-SubCell"/>
</dbReference>
<protein>
    <recommendedName>
        <fullName evidence="6">SCP domain-containing protein</fullName>
    </recommendedName>
</protein>
<evidence type="ECO:0000313" key="7">
    <source>
        <dbReference type="EMBL" id="KKQ75293.1"/>
    </source>
</evidence>
<feature type="transmembrane region" description="Helical" evidence="5">
    <location>
        <begin position="6"/>
        <end position="24"/>
    </location>
</feature>
<dbReference type="Pfam" id="PF00188">
    <property type="entry name" value="CAP"/>
    <property type="match status" value="1"/>
</dbReference>
<reference evidence="7 8" key="1">
    <citation type="journal article" date="2015" name="Nature">
        <title>rRNA introns, odd ribosomes, and small enigmatic genomes across a large radiation of phyla.</title>
        <authorList>
            <person name="Brown C.T."/>
            <person name="Hug L.A."/>
            <person name="Thomas B.C."/>
            <person name="Sharon I."/>
            <person name="Castelle C.J."/>
            <person name="Singh A."/>
            <person name="Wilkins M.J."/>
            <person name="Williams K.H."/>
            <person name="Banfield J.F."/>
        </authorList>
    </citation>
    <scope>NUCLEOTIDE SEQUENCE [LARGE SCALE GENOMIC DNA]</scope>
</reference>
<dbReference type="InterPro" id="IPR014044">
    <property type="entry name" value="CAP_dom"/>
</dbReference>
<feature type="transmembrane region" description="Helical" evidence="5">
    <location>
        <begin position="106"/>
        <end position="131"/>
    </location>
</feature>
<organism evidence="7 8">
    <name type="scientific">Candidatus Woesebacteria bacterium GW2011_GWB1_38_5</name>
    <dbReference type="NCBI Taxonomy" id="1618568"/>
    <lineage>
        <taxon>Bacteria</taxon>
        <taxon>Candidatus Woeseibacteriota</taxon>
    </lineage>
</organism>
<evidence type="ECO:0000256" key="4">
    <source>
        <dbReference type="ARBA" id="ARBA00023136"/>
    </source>
</evidence>
<feature type="transmembrane region" description="Helical" evidence="5">
    <location>
        <begin position="31"/>
        <end position="52"/>
    </location>
</feature>
<feature type="domain" description="SCP" evidence="6">
    <location>
        <begin position="208"/>
        <end position="323"/>
    </location>
</feature>